<sequence length="188" mass="20406">MLGRLSTTIVFLTLVGVFVPSACAAPQQSGPLDGESFSLYAYNADYGIGGSPVFYRGGKAFVRNLNNQTARSYTNITFSPSPDDGSAYIINPINPAEPINGKLKLSLNNSLGAYEQVSFSSNPSSLTSKGFMVWGDELFFIENNVPSTKWYVTPKPDEADVYTLRWNSNFVEDGSGQPVALRTIPPVE</sequence>
<evidence type="ECO:0000313" key="3">
    <source>
        <dbReference type="Proteomes" id="UP000800200"/>
    </source>
</evidence>
<feature type="signal peptide" evidence="1">
    <location>
        <begin position="1"/>
        <end position="24"/>
    </location>
</feature>
<accession>A0A6A6DEU7</accession>
<keyword evidence="3" id="KW-1185">Reference proteome</keyword>
<organism evidence="2 3">
    <name type="scientific">Zopfia rhizophila CBS 207.26</name>
    <dbReference type="NCBI Taxonomy" id="1314779"/>
    <lineage>
        <taxon>Eukaryota</taxon>
        <taxon>Fungi</taxon>
        <taxon>Dikarya</taxon>
        <taxon>Ascomycota</taxon>
        <taxon>Pezizomycotina</taxon>
        <taxon>Dothideomycetes</taxon>
        <taxon>Dothideomycetes incertae sedis</taxon>
        <taxon>Zopfiaceae</taxon>
        <taxon>Zopfia</taxon>
    </lineage>
</organism>
<evidence type="ECO:0000313" key="2">
    <source>
        <dbReference type="EMBL" id="KAF2176520.1"/>
    </source>
</evidence>
<protein>
    <submittedName>
        <fullName evidence="2">Uncharacterized protein</fullName>
    </submittedName>
</protein>
<dbReference type="EMBL" id="ML994707">
    <property type="protein sequence ID" value="KAF2176520.1"/>
    <property type="molecule type" value="Genomic_DNA"/>
</dbReference>
<feature type="chain" id="PRO_5025607341" evidence="1">
    <location>
        <begin position="25"/>
        <end position="188"/>
    </location>
</feature>
<name>A0A6A6DEU7_9PEZI</name>
<keyword evidence="1" id="KW-0732">Signal</keyword>
<dbReference type="AlphaFoldDB" id="A0A6A6DEU7"/>
<dbReference type="OrthoDB" id="5230873at2759"/>
<evidence type="ECO:0000256" key="1">
    <source>
        <dbReference type="SAM" id="SignalP"/>
    </source>
</evidence>
<reference evidence="2" key="1">
    <citation type="journal article" date="2020" name="Stud. Mycol.">
        <title>101 Dothideomycetes genomes: a test case for predicting lifestyles and emergence of pathogens.</title>
        <authorList>
            <person name="Haridas S."/>
            <person name="Albert R."/>
            <person name="Binder M."/>
            <person name="Bloem J."/>
            <person name="Labutti K."/>
            <person name="Salamov A."/>
            <person name="Andreopoulos B."/>
            <person name="Baker S."/>
            <person name="Barry K."/>
            <person name="Bills G."/>
            <person name="Bluhm B."/>
            <person name="Cannon C."/>
            <person name="Castanera R."/>
            <person name="Culley D."/>
            <person name="Daum C."/>
            <person name="Ezra D."/>
            <person name="Gonzalez J."/>
            <person name="Henrissat B."/>
            <person name="Kuo A."/>
            <person name="Liang C."/>
            <person name="Lipzen A."/>
            <person name="Lutzoni F."/>
            <person name="Magnuson J."/>
            <person name="Mondo S."/>
            <person name="Nolan M."/>
            <person name="Ohm R."/>
            <person name="Pangilinan J."/>
            <person name="Park H.-J."/>
            <person name="Ramirez L."/>
            <person name="Alfaro M."/>
            <person name="Sun H."/>
            <person name="Tritt A."/>
            <person name="Yoshinaga Y."/>
            <person name="Zwiers L.-H."/>
            <person name="Turgeon B."/>
            <person name="Goodwin S."/>
            <person name="Spatafora J."/>
            <person name="Crous P."/>
            <person name="Grigoriev I."/>
        </authorList>
    </citation>
    <scope>NUCLEOTIDE SEQUENCE</scope>
    <source>
        <strain evidence="2">CBS 207.26</strain>
    </source>
</reference>
<dbReference type="Proteomes" id="UP000800200">
    <property type="component" value="Unassembled WGS sequence"/>
</dbReference>
<gene>
    <name evidence="2" type="ORF">K469DRAFT_755630</name>
</gene>
<proteinExistence type="predicted"/>